<feature type="transmembrane region" description="Helical" evidence="1">
    <location>
        <begin position="75"/>
        <end position="97"/>
    </location>
</feature>
<dbReference type="RefSeq" id="WP_227906617.1">
    <property type="nucleotide sequence ID" value="NZ_CP095461.1"/>
</dbReference>
<name>A0A9X1LYS2_9MICC</name>
<proteinExistence type="predicted"/>
<organism evidence="2 3">
    <name type="scientific">Arthrobacter gengyunqii</name>
    <dbReference type="NCBI Taxonomy" id="2886940"/>
    <lineage>
        <taxon>Bacteria</taxon>
        <taxon>Bacillati</taxon>
        <taxon>Actinomycetota</taxon>
        <taxon>Actinomycetes</taxon>
        <taxon>Micrococcales</taxon>
        <taxon>Micrococcaceae</taxon>
        <taxon>Arthrobacter</taxon>
    </lineage>
</organism>
<sequence>METETNDWALFAVMFPFGLMVFIAGLLVYLKKYVHLVVLDDFSTGKPSLACTFLGMWVMLLPASNFREITANEVIFIPYALLTFACQGIGILGWFWMPKFMQPAWMKEGDRLIARGEDQYTKRYIKKKDVR</sequence>
<keyword evidence="1" id="KW-1133">Transmembrane helix</keyword>
<dbReference type="Proteomes" id="UP001139264">
    <property type="component" value="Unassembled WGS sequence"/>
</dbReference>
<feature type="transmembrane region" description="Helical" evidence="1">
    <location>
        <begin position="12"/>
        <end position="30"/>
    </location>
</feature>
<reference evidence="2" key="1">
    <citation type="submission" date="2021-10" db="EMBL/GenBank/DDBJ databases">
        <title>Novel species in genus Arthrobacter.</title>
        <authorList>
            <person name="Liu Y."/>
        </authorList>
    </citation>
    <scope>NUCLEOTIDE SEQUENCE</scope>
    <source>
        <strain evidence="2">Zg-Y809</strain>
    </source>
</reference>
<evidence type="ECO:0000313" key="3">
    <source>
        <dbReference type="Proteomes" id="UP001139264"/>
    </source>
</evidence>
<gene>
    <name evidence="2" type="ORF">LJ751_01970</name>
</gene>
<evidence type="ECO:0000256" key="1">
    <source>
        <dbReference type="SAM" id="Phobius"/>
    </source>
</evidence>
<comment type="caution">
    <text evidence="2">The sequence shown here is derived from an EMBL/GenBank/DDBJ whole genome shotgun (WGS) entry which is preliminary data.</text>
</comment>
<evidence type="ECO:0000313" key="2">
    <source>
        <dbReference type="EMBL" id="MCC3268128.1"/>
    </source>
</evidence>
<accession>A0A9X1LYS2</accession>
<keyword evidence="1" id="KW-0812">Transmembrane</keyword>
<dbReference type="AlphaFoldDB" id="A0A9X1LYS2"/>
<protein>
    <submittedName>
        <fullName evidence="2">Uncharacterized protein</fullName>
    </submittedName>
</protein>
<keyword evidence="1" id="KW-0472">Membrane</keyword>
<dbReference type="EMBL" id="JAJFZP010000004">
    <property type="protein sequence ID" value="MCC3268128.1"/>
    <property type="molecule type" value="Genomic_DNA"/>
</dbReference>
<feature type="transmembrane region" description="Helical" evidence="1">
    <location>
        <begin position="42"/>
        <end position="63"/>
    </location>
</feature>